<keyword evidence="5 6" id="KW-0040">ANK repeat</keyword>
<dbReference type="Gene3D" id="3.30.60.90">
    <property type="match status" value="1"/>
</dbReference>
<dbReference type="SUPFAM" id="SSF48403">
    <property type="entry name" value="Ankyrin repeat"/>
    <property type="match status" value="2"/>
</dbReference>
<feature type="repeat" description="ANK" evidence="6">
    <location>
        <begin position="425"/>
        <end position="457"/>
    </location>
</feature>
<evidence type="ECO:0000256" key="4">
    <source>
        <dbReference type="ARBA" id="ARBA00022833"/>
    </source>
</evidence>
<dbReference type="PROSITE" id="PS50088">
    <property type="entry name" value="ANK_REPEAT"/>
    <property type="match status" value="6"/>
</dbReference>
<keyword evidence="9" id="KW-1185">Reference proteome</keyword>
<evidence type="ECO:0000256" key="3">
    <source>
        <dbReference type="ARBA" id="ARBA00022771"/>
    </source>
</evidence>
<dbReference type="CDD" id="cd02249">
    <property type="entry name" value="ZZ"/>
    <property type="match status" value="1"/>
</dbReference>
<dbReference type="PROSITE" id="PS50297">
    <property type="entry name" value="ANK_REP_REGION"/>
    <property type="match status" value="2"/>
</dbReference>
<dbReference type="SMART" id="SM00248">
    <property type="entry name" value="ANK"/>
    <property type="match status" value="8"/>
</dbReference>
<gene>
    <name evidence="8" type="ORF">MFIFM68171_00935</name>
</gene>
<keyword evidence="3" id="KW-0863">Zinc-finger</keyword>
<keyword evidence="4" id="KW-0862">Zinc</keyword>
<evidence type="ECO:0000256" key="6">
    <source>
        <dbReference type="PROSITE-ProRule" id="PRU00023"/>
    </source>
</evidence>
<dbReference type="PANTHER" id="PTHR24198:SF165">
    <property type="entry name" value="ANKYRIN REPEAT-CONTAINING PROTEIN-RELATED"/>
    <property type="match status" value="1"/>
</dbReference>
<feature type="repeat" description="ANK" evidence="6">
    <location>
        <begin position="247"/>
        <end position="279"/>
    </location>
</feature>
<evidence type="ECO:0000256" key="1">
    <source>
        <dbReference type="ARBA" id="ARBA00022723"/>
    </source>
</evidence>
<protein>
    <recommendedName>
        <fullName evidence="10">Ankyrin</fullName>
    </recommendedName>
</protein>
<dbReference type="Pfam" id="PF00023">
    <property type="entry name" value="Ank"/>
    <property type="match status" value="1"/>
</dbReference>
<dbReference type="Proteomes" id="UP001628179">
    <property type="component" value="Unassembled WGS sequence"/>
</dbReference>
<keyword evidence="1" id="KW-0479">Metal-binding</keyword>
<name>A0ABQ0FZG4_9PEZI</name>
<feature type="region of interest" description="Disordered" evidence="7">
    <location>
        <begin position="642"/>
        <end position="691"/>
    </location>
</feature>
<evidence type="ECO:0000313" key="8">
    <source>
        <dbReference type="EMBL" id="GAB1310725.1"/>
    </source>
</evidence>
<dbReference type="InterPro" id="IPR002110">
    <property type="entry name" value="Ankyrin_rpt"/>
</dbReference>
<organism evidence="8 9">
    <name type="scientific">Madurella fahalii</name>
    <dbReference type="NCBI Taxonomy" id="1157608"/>
    <lineage>
        <taxon>Eukaryota</taxon>
        <taxon>Fungi</taxon>
        <taxon>Dikarya</taxon>
        <taxon>Ascomycota</taxon>
        <taxon>Pezizomycotina</taxon>
        <taxon>Sordariomycetes</taxon>
        <taxon>Sordariomycetidae</taxon>
        <taxon>Sordariales</taxon>
        <taxon>Sordariales incertae sedis</taxon>
        <taxon>Madurella</taxon>
    </lineage>
</organism>
<dbReference type="Gene3D" id="1.25.40.20">
    <property type="entry name" value="Ankyrin repeat-containing domain"/>
    <property type="match status" value="4"/>
</dbReference>
<feature type="repeat" description="ANK" evidence="6">
    <location>
        <begin position="316"/>
        <end position="345"/>
    </location>
</feature>
<accession>A0ABQ0FZG4</accession>
<dbReference type="SUPFAM" id="SSF57850">
    <property type="entry name" value="RING/U-box"/>
    <property type="match status" value="1"/>
</dbReference>
<dbReference type="GeneID" id="98171680"/>
<dbReference type="PANTHER" id="PTHR24198">
    <property type="entry name" value="ANKYRIN REPEAT AND PROTEIN KINASE DOMAIN-CONTAINING PROTEIN"/>
    <property type="match status" value="1"/>
</dbReference>
<comment type="caution">
    <text evidence="8">The sequence shown here is derived from an EMBL/GenBank/DDBJ whole genome shotgun (WGS) entry which is preliminary data.</text>
</comment>
<evidence type="ECO:0008006" key="10">
    <source>
        <dbReference type="Google" id="ProtNLM"/>
    </source>
</evidence>
<evidence type="ECO:0000313" key="9">
    <source>
        <dbReference type="Proteomes" id="UP001628179"/>
    </source>
</evidence>
<dbReference type="InterPro" id="IPR036770">
    <property type="entry name" value="Ankyrin_rpt-contain_sf"/>
</dbReference>
<evidence type="ECO:0000256" key="2">
    <source>
        <dbReference type="ARBA" id="ARBA00022737"/>
    </source>
</evidence>
<dbReference type="RefSeq" id="XP_070912458.1">
    <property type="nucleotide sequence ID" value="XM_071056357.1"/>
</dbReference>
<sequence>MMYRAAAAGLDNVLAAMLRSGCDINKTANYWGAPPAVIVAWRHCVSTMDYLLHSKYKPDLTATDEMGDTVLITAARKGNPRMIDVMLRSGVSVTNEDVNKDRRGRGVLLRHGADPNAEDGPGKTPLYAAIKGNHINVAQLLLEHMAKPDWDLAPPDETWNVCTMKTTLRMRVVARPYKLHVNTVLSKCATLLLKAGANAKFRNKNGDDAVDLLLRTASESDSDKVTECLRQLLSVPYSAPVDHVNDQGRTRLHGIGEKTPVCIVRLLVEAGASWNIQDEDGYTPLSVGIDKGNEGVAKYLIKQGANVNSFSPVFGSNLHLAVSKGALNLVELLVNSRADLETVNPEYEKSVLYTALGIADISKLRKMVRYLVDEAGVPINKLGGTPFAYPIIRAANLTRDWPRAGSQILKFLIRRGARLDAADSQGRRAVHLACTAPVDTGIRALAEAGAEIDVTDKFGRRPIHFAASAEGTDCLMYLLETLKDTVVDVRDNDNWTPLMWAARSARHINIMELVRRGADLWARGSGPKSQNEWSTLKLLNFADDGGGVRDYLEPKERTRAKPDGKTEEWDASFHTSKPGHRKLVTCASCLVRIRGPEWKCIDCAHDFSLCSKCYGRQSDYHDPSHIFEEIGPVYDDIALSDRTSRSGSDIEQAPLPEIERDKAPGNAENVEDHSEVEEDLEFYLGDSDSQG</sequence>
<feature type="repeat" description="ANK" evidence="6">
    <location>
        <begin position="121"/>
        <end position="149"/>
    </location>
</feature>
<feature type="repeat" description="ANK" evidence="6">
    <location>
        <begin position="66"/>
        <end position="98"/>
    </location>
</feature>
<dbReference type="InterPro" id="IPR043145">
    <property type="entry name" value="Znf_ZZ_sf"/>
</dbReference>
<dbReference type="EMBL" id="BAAFSV010000001">
    <property type="protein sequence ID" value="GAB1310725.1"/>
    <property type="molecule type" value="Genomic_DNA"/>
</dbReference>
<feature type="repeat" description="ANK" evidence="6">
    <location>
        <begin position="280"/>
        <end position="312"/>
    </location>
</feature>
<keyword evidence="2" id="KW-0677">Repeat</keyword>
<evidence type="ECO:0000256" key="7">
    <source>
        <dbReference type="SAM" id="MobiDB-lite"/>
    </source>
</evidence>
<reference evidence="8 9" key="1">
    <citation type="submission" date="2024-09" db="EMBL/GenBank/DDBJ databases">
        <title>Itraconazole resistance in Madurella fahalii resulting from another homologue of gene encoding cytochrome P450 14-alpha sterol demethylase (CYP51).</title>
        <authorList>
            <person name="Yoshioka I."/>
            <person name="Fahal A.H."/>
            <person name="Kaneko S."/>
            <person name="Yaguchi T."/>
        </authorList>
    </citation>
    <scope>NUCLEOTIDE SEQUENCE [LARGE SCALE GENOMIC DNA]</scope>
    <source>
        <strain evidence="8 9">IFM 68171</strain>
    </source>
</reference>
<dbReference type="Pfam" id="PF12796">
    <property type="entry name" value="Ank_2"/>
    <property type="match status" value="2"/>
</dbReference>
<proteinExistence type="predicted"/>
<evidence type="ECO:0000256" key="5">
    <source>
        <dbReference type="ARBA" id="ARBA00023043"/>
    </source>
</evidence>